<evidence type="ECO:0000256" key="1">
    <source>
        <dbReference type="ARBA" id="ARBA00024322"/>
    </source>
</evidence>
<proteinExistence type="inferred from homology"/>
<comment type="caution">
    <text evidence="5">The sequence shown here is derived from an EMBL/GenBank/DDBJ whole genome shotgun (WGS) entry which is preliminary data.</text>
</comment>
<dbReference type="CDD" id="cd07045">
    <property type="entry name" value="BMC_CcmK_like"/>
    <property type="match status" value="1"/>
</dbReference>
<dbReference type="InterPro" id="IPR044872">
    <property type="entry name" value="CcmK/CsoS1_BMC"/>
</dbReference>
<dbReference type="InterPro" id="IPR000249">
    <property type="entry name" value="BMC_dom"/>
</dbReference>
<evidence type="ECO:0000313" key="5">
    <source>
        <dbReference type="EMBL" id="MBI6871530.1"/>
    </source>
</evidence>
<dbReference type="PANTHER" id="PTHR33941">
    <property type="entry name" value="PROPANEDIOL UTILIZATION PROTEIN PDUA"/>
    <property type="match status" value="1"/>
</dbReference>
<name>A0A934M242_9CLOT</name>
<dbReference type="Gene3D" id="3.30.70.1710">
    <property type="match status" value="1"/>
</dbReference>
<comment type="similarity">
    <text evidence="3">Belongs to the bacterial microcompartments protein family.</text>
</comment>
<dbReference type="PROSITE" id="PS51930">
    <property type="entry name" value="BMC_2"/>
    <property type="match status" value="1"/>
</dbReference>
<evidence type="ECO:0000256" key="3">
    <source>
        <dbReference type="PROSITE-ProRule" id="PRU01278"/>
    </source>
</evidence>
<dbReference type="Pfam" id="PF00936">
    <property type="entry name" value="BMC"/>
    <property type="match status" value="1"/>
</dbReference>
<dbReference type="InterPro" id="IPR037233">
    <property type="entry name" value="CcmK-like_sf"/>
</dbReference>
<dbReference type="SMART" id="SM00877">
    <property type="entry name" value="BMC"/>
    <property type="match status" value="1"/>
</dbReference>
<dbReference type="PANTHER" id="PTHR33941:SF11">
    <property type="entry name" value="BACTERIAL MICROCOMPARTMENT SHELL PROTEIN PDUJ"/>
    <property type="match status" value="1"/>
</dbReference>
<evidence type="ECO:0000256" key="2">
    <source>
        <dbReference type="ARBA" id="ARBA00024446"/>
    </source>
</evidence>
<dbReference type="GO" id="GO:0031469">
    <property type="term" value="C:bacterial microcompartment"/>
    <property type="evidence" value="ECO:0007669"/>
    <property type="project" value="UniProtKB-SubCell"/>
</dbReference>
<comment type="subcellular location">
    <subcellularLocation>
        <location evidence="1">Bacterial microcompartment</location>
    </subcellularLocation>
</comment>
<feature type="domain" description="BMC" evidence="4">
    <location>
        <begin position="17"/>
        <end position="101"/>
    </location>
</feature>
<evidence type="ECO:0000259" key="4">
    <source>
        <dbReference type="PROSITE" id="PS51930"/>
    </source>
</evidence>
<protein>
    <submittedName>
        <fullName evidence="5">BMC domain-containing protein</fullName>
    </submittedName>
</protein>
<keyword evidence="6" id="KW-1185">Reference proteome</keyword>
<dbReference type="Proteomes" id="UP000622687">
    <property type="component" value="Unassembled WGS sequence"/>
</dbReference>
<dbReference type="AlphaFoldDB" id="A0A934M242"/>
<accession>A0A934M242</accession>
<gene>
    <name evidence="5" type="ORF">I6U51_02270</name>
</gene>
<sequence>MRIRKEDLKVRYYGNEALGLVETIGLVPALEAADKMLKAANVELISYENVGSTLVTIMVKGDVGAVRAAVEAGAEAAAAIGKLTAHNVMPRPIRAVGDIVSVHDIDL</sequence>
<dbReference type="SUPFAM" id="SSF143414">
    <property type="entry name" value="CcmK-like"/>
    <property type="match status" value="1"/>
</dbReference>
<dbReference type="EMBL" id="JAEEGB010000003">
    <property type="protein sequence ID" value="MBI6871530.1"/>
    <property type="molecule type" value="Genomic_DNA"/>
</dbReference>
<dbReference type="InterPro" id="IPR050575">
    <property type="entry name" value="BMC_shell"/>
</dbReference>
<evidence type="ECO:0000313" key="6">
    <source>
        <dbReference type="Proteomes" id="UP000622687"/>
    </source>
</evidence>
<keyword evidence="2" id="KW-1283">Bacterial microcompartment</keyword>
<organism evidence="5 6">
    <name type="scientific">Clostridium aciditolerans</name>
    <dbReference type="NCBI Taxonomy" id="339861"/>
    <lineage>
        <taxon>Bacteria</taxon>
        <taxon>Bacillati</taxon>
        <taxon>Bacillota</taxon>
        <taxon>Clostridia</taxon>
        <taxon>Eubacteriales</taxon>
        <taxon>Clostridiaceae</taxon>
        <taxon>Clostridium</taxon>
    </lineage>
</organism>
<reference evidence="5" key="1">
    <citation type="submission" date="2020-12" db="EMBL/GenBank/DDBJ databases">
        <title>Clostridium thailandense sp. nov., a novel acetogenic bacterium isolated from peat land soil in Thailand.</title>
        <authorList>
            <person name="Chaikitkaew S."/>
            <person name="Birkeland N.K."/>
        </authorList>
    </citation>
    <scope>NUCLEOTIDE SEQUENCE</scope>
    <source>
        <strain evidence="5">DSM 17425</strain>
    </source>
</reference>